<keyword evidence="3" id="KW-1185">Reference proteome</keyword>
<dbReference type="OrthoDB" id="4368319at2759"/>
<comment type="caution">
    <text evidence="2">The sequence shown here is derived from an EMBL/GenBank/DDBJ whole genome shotgun (WGS) entry which is preliminary data.</text>
</comment>
<gene>
    <name evidence="2" type="ORF">PEGY_LOCUS8964</name>
</gene>
<reference evidence="2" key="1">
    <citation type="submission" date="2021-07" db="EMBL/GenBank/DDBJ databases">
        <authorList>
            <person name="Branca A.L. A."/>
        </authorList>
    </citation>
    <scope>NUCLEOTIDE SEQUENCE</scope>
</reference>
<name>A0A9W4KIP7_9EURO</name>
<evidence type="ECO:0000313" key="2">
    <source>
        <dbReference type="EMBL" id="CAG8907945.1"/>
    </source>
</evidence>
<dbReference type="EMBL" id="CAJVRC010000892">
    <property type="protein sequence ID" value="CAG8907945.1"/>
    <property type="molecule type" value="Genomic_DNA"/>
</dbReference>
<accession>A0A9W4KIP7</accession>
<dbReference type="AlphaFoldDB" id="A0A9W4KIP7"/>
<protein>
    <submittedName>
        <fullName evidence="2">Uncharacterized protein</fullName>
    </submittedName>
</protein>
<proteinExistence type="predicted"/>
<sequence length="184" mass="21245">MSGHPQKIGNYREKLRANQRKIGTLWEEPDDYRKSPRSQSQPQPQPPDIAEGLCLLERAREQAESQPDMEEELRLLEKARAEILNWRDKAIAILRQESREDCQEAVKALERGAWMMLADLEEADTSPLAQAEAEDVSDKWTPEDEMTLLLLIEKESRVNREKARSLLAQLPSNNSQTRSIRKKI</sequence>
<evidence type="ECO:0000256" key="1">
    <source>
        <dbReference type="SAM" id="MobiDB-lite"/>
    </source>
</evidence>
<evidence type="ECO:0000313" key="3">
    <source>
        <dbReference type="Proteomes" id="UP001154252"/>
    </source>
</evidence>
<dbReference type="Proteomes" id="UP001154252">
    <property type="component" value="Unassembled WGS sequence"/>
</dbReference>
<feature type="region of interest" description="Disordered" evidence="1">
    <location>
        <begin position="19"/>
        <end position="51"/>
    </location>
</feature>
<organism evidence="2 3">
    <name type="scientific">Penicillium egyptiacum</name>
    <dbReference type="NCBI Taxonomy" id="1303716"/>
    <lineage>
        <taxon>Eukaryota</taxon>
        <taxon>Fungi</taxon>
        <taxon>Dikarya</taxon>
        <taxon>Ascomycota</taxon>
        <taxon>Pezizomycotina</taxon>
        <taxon>Eurotiomycetes</taxon>
        <taxon>Eurotiomycetidae</taxon>
        <taxon>Eurotiales</taxon>
        <taxon>Aspergillaceae</taxon>
        <taxon>Penicillium</taxon>
    </lineage>
</organism>